<comment type="caution">
    <text evidence="2">The sequence shown here is derived from an EMBL/GenBank/DDBJ whole genome shotgun (WGS) entry which is preliminary data.</text>
</comment>
<organism evidence="2 3">
    <name type="scientific">Flaviaesturariibacter amylovorans</name>
    <dbReference type="NCBI Taxonomy" id="1084520"/>
    <lineage>
        <taxon>Bacteria</taxon>
        <taxon>Pseudomonadati</taxon>
        <taxon>Bacteroidota</taxon>
        <taxon>Chitinophagia</taxon>
        <taxon>Chitinophagales</taxon>
        <taxon>Chitinophagaceae</taxon>
        <taxon>Flaviaestuariibacter</taxon>
    </lineage>
</organism>
<keyword evidence="3" id="KW-1185">Reference proteome</keyword>
<dbReference type="Proteomes" id="UP001501725">
    <property type="component" value="Unassembled WGS sequence"/>
</dbReference>
<dbReference type="EMBL" id="BAABGY010000009">
    <property type="protein sequence ID" value="GAA4336558.1"/>
    <property type="molecule type" value="Genomic_DNA"/>
</dbReference>
<accession>A0ABP8HAU6</accession>
<proteinExistence type="predicted"/>
<dbReference type="PANTHER" id="PTHR33990">
    <property type="entry name" value="PROTEIN YJDN-RELATED"/>
    <property type="match status" value="1"/>
</dbReference>
<evidence type="ECO:0000313" key="3">
    <source>
        <dbReference type="Proteomes" id="UP001501725"/>
    </source>
</evidence>
<evidence type="ECO:0000313" key="2">
    <source>
        <dbReference type="EMBL" id="GAA4336558.1"/>
    </source>
</evidence>
<dbReference type="RefSeq" id="WP_345256758.1">
    <property type="nucleotide sequence ID" value="NZ_BAABGY010000009.1"/>
</dbReference>
<name>A0ABP8HAU6_9BACT</name>
<dbReference type="PANTHER" id="PTHR33990:SF1">
    <property type="entry name" value="PROTEIN YJDN"/>
    <property type="match status" value="1"/>
</dbReference>
<dbReference type="CDD" id="cd06588">
    <property type="entry name" value="PhnB_like"/>
    <property type="match status" value="1"/>
</dbReference>
<sequence>MTLTPYIMFNGTCEEALNFYAGALGGQVENLMHFEGTPAEGMTEDKSKVLHAHFRAGELFFMASDGDQNGGNLSSAVHMSLDFKSAEEEQKAFDALAEGGTVTMPLQDTFWGARFGMLTDKFGIPWMFNYDAPKS</sequence>
<dbReference type="Gene3D" id="3.10.180.10">
    <property type="entry name" value="2,3-Dihydroxybiphenyl 1,2-Dioxygenase, domain 1"/>
    <property type="match status" value="1"/>
</dbReference>
<dbReference type="InterPro" id="IPR028973">
    <property type="entry name" value="PhnB-like"/>
</dbReference>
<dbReference type="SUPFAM" id="SSF54593">
    <property type="entry name" value="Glyoxalase/Bleomycin resistance protein/Dihydroxybiphenyl dioxygenase"/>
    <property type="match status" value="1"/>
</dbReference>
<dbReference type="Pfam" id="PF06983">
    <property type="entry name" value="3-dmu-9_3-mt"/>
    <property type="match status" value="1"/>
</dbReference>
<feature type="domain" description="PhnB-like" evidence="1">
    <location>
        <begin position="3"/>
        <end position="126"/>
    </location>
</feature>
<reference evidence="3" key="1">
    <citation type="journal article" date="2019" name="Int. J. Syst. Evol. Microbiol.">
        <title>The Global Catalogue of Microorganisms (GCM) 10K type strain sequencing project: providing services to taxonomists for standard genome sequencing and annotation.</title>
        <authorList>
            <consortium name="The Broad Institute Genomics Platform"/>
            <consortium name="The Broad Institute Genome Sequencing Center for Infectious Disease"/>
            <person name="Wu L."/>
            <person name="Ma J."/>
        </authorList>
    </citation>
    <scope>NUCLEOTIDE SEQUENCE [LARGE SCALE GENOMIC DNA]</scope>
    <source>
        <strain evidence="3">JCM 17919</strain>
    </source>
</reference>
<evidence type="ECO:0000259" key="1">
    <source>
        <dbReference type="Pfam" id="PF06983"/>
    </source>
</evidence>
<gene>
    <name evidence="2" type="ORF">GCM10023184_31920</name>
</gene>
<protein>
    <submittedName>
        <fullName evidence="2">VOC family protein</fullName>
    </submittedName>
</protein>
<dbReference type="InterPro" id="IPR029068">
    <property type="entry name" value="Glyas_Bleomycin-R_OHBP_Dase"/>
</dbReference>